<evidence type="ECO:0000256" key="7">
    <source>
        <dbReference type="ARBA" id="ARBA00023315"/>
    </source>
</evidence>
<keyword evidence="14" id="KW-1185">Reference proteome</keyword>
<dbReference type="InterPro" id="IPR049551">
    <property type="entry name" value="PKS_DH_C"/>
</dbReference>
<keyword evidence="1" id="KW-0596">Phosphopantetheine</keyword>
<feature type="active site" description="Proton donor; for dehydratase activity" evidence="8">
    <location>
        <position position="806"/>
    </location>
</feature>
<evidence type="ECO:0000256" key="9">
    <source>
        <dbReference type="SAM" id="MobiDB-lite"/>
    </source>
</evidence>
<gene>
    <name evidence="13" type="ORF">Daus18300_014467</name>
</gene>
<dbReference type="InterPro" id="IPR011032">
    <property type="entry name" value="GroES-like_sf"/>
</dbReference>
<dbReference type="InterPro" id="IPR018201">
    <property type="entry name" value="Ketoacyl_synth_AS"/>
</dbReference>
<dbReference type="Proteomes" id="UP001583177">
    <property type="component" value="Unassembled WGS sequence"/>
</dbReference>
<dbReference type="InterPro" id="IPR009081">
    <property type="entry name" value="PP-bd_ACP"/>
</dbReference>
<dbReference type="SUPFAM" id="SSF50129">
    <property type="entry name" value="GroES-like"/>
    <property type="match status" value="1"/>
</dbReference>
<evidence type="ECO:0000256" key="1">
    <source>
        <dbReference type="ARBA" id="ARBA00022450"/>
    </source>
</evidence>
<dbReference type="SUPFAM" id="SSF53901">
    <property type="entry name" value="Thiolase-like"/>
    <property type="match status" value="1"/>
</dbReference>
<dbReference type="Gene3D" id="3.40.47.10">
    <property type="match status" value="1"/>
</dbReference>
<dbReference type="EMBL" id="JAWRVE010000297">
    <property type="protein sequence ID" value="KAL1845698.1"/>
    <property type="molecule type" value="Genomic_DNA"/>
</dbReference>
<dbReference type="InterPro" id="IPR029063">
    <property type="entry name" value="SAM-dependent_MTases_sf"/>
</dbReference>
<dbReference type="InterPro" id="IPR013968">
    <property type="entry name" value="PKS_KR"/>
</dbReference>
<dbReference type="SMART" id="SM00827">
    <property type="entry name" value="PKS_AT"/>
    <property type="match status" value="1"/>
</dbReference>
<dbReference type="PANTHER" id="PTHR43775">
    <property type="entry name" value="FATTY ACID SYNTHASE"/>
    <property type="match status" value="1"/>
</dbReference>
<evidence type="ECO:0000256" key="4">
    <source>
        <dbReference type="ARBA" id="ARBA00022857"/>
    </source>
</evidence>
<dbReference type="Pfam" id="PF00698">
    <property type="entry name" value="Acyl_transf_1"/>
    <property type="match status" value="1"/>
</dbReference>
<keyword evidence="2" id="KW-0597">Phosphoprotein</keyword>
<feature type="domain" description="PKS/mFAS DH" evidence="12">
    <location>
        <begin position="583"/>
        <end position="897"/>
    </location>
</feature>
<dbReference type="Gene3D" id="3.40.50.720">
    <property type="entry name" value="NAD(P)-binding Rossmann-like Domain"/>
    <property type="match status" value="2"/>
</dbReference>
<dbReference type="InterPro" id="IPR050091">
    <property type="entry name" value="PKS_NRPS_Biosynth_Enz"/>
</dbReference>
<keyword evidence="7" id="KW-0012">Acyltransferase</keyword>
<evidence type="ECO:0000259" key="11">
    <source>
        <dbReference type="PROSITE" id="PS52004"/>
    </source>
</evidence>
<accession>A0ABR3VV29</accession>
<evidence type="ECO:0000256" key="5">
    <source>
        <dbReference type="ARBA" id="ARBA00023002"/>
    </source>
</evidence>
<dbReference type="Pfam" id="PF21089">
    <property type="entry name" value="PKS_DH_N"/>
    <property type="match status" value="1"/>
</dbReference>
<dbReference type="InterPro" id="IPR049900">
    <property type="entry name" value="PKS_mFAS_DH"/>
</dbReference>
<dbReference type="InterPro" id="IPR014043">
    <property type="entry name" value="Acyl_transferase_dom"/>
</dbReference>
<dbReference type="CDD" id="cd05274">
    <property type="entry name" value="KR_FAS_SDR_x"/>
    <property type="match status" value="1"/>
</dbReference>
<dbReference type="PROSITE" id="PS52004">
    <property type="entry name" value="KS3_2"/>
    <property type="match status" value="1"/>
</dbReference>
<dbReference type="InterPro" id="IPR020841">
    <property type="entry name" value="PKS_Beta-ketoAc_synthase_dom"/>
</dbReference>
<dbReference type="Gene3D" id="3.40.366.10">
    <property type="entry name" value="Malonyl-Coenzyme A Acyl Carrier Protein, domain 2"/>
    <property type="match status" value="1"/>
</dbReference>
<protein>
    <submittedName>
        <fullName evidence="13">Type I Iterative PKS</fullName>
    </submittedName>
</protein>
<name>A0ABR3VV29_9PEZI</name>
<dbReference type="PROSITE" id="PS00606">
    <property type="entry name" value="KS3_1"/>
    <property type="match status" value="1"/>
</dbReference>
<comment type="caution">
    <text evidence="13">The sequence shown here is derived from an EMBL/GenBank/DDBJ whole genome shotgun (WGS) entry which is preliminary data.</text>
</comment>
<dbReference type="Pfam" id="PF00109">
    <property type="entry name" value="ketoacyl-synt"/>
    <property type="match status" value="1"/>
</dbReference>
<dbReference type="InterPro" id="IPR057326">
    <property type="entry name" value="KR_dom"/>
</dbReference>
<dbReference type="InterPro" id="IPR014031">
    <property type="entry name" value="Ketoacyl_synth_C"/>
</dbReference>
<dbReference type="Pfam" id="PF08242">
    <property type="entry name" value="Methyltransf_12"/>
    <property type="match status" value="1"/>
</dbReference>
<dbReference type="SMART" id="SM00829">
    <property type="entry name" value="PKS_ER"/>
    <property type="match status" value="1"/>
</dbReference>
<dbReference type="InterPro" id="IPR014030">
    <property type="entry name" value="Ketoacyl_synth_N"/>
</dbReference>
<dbReference type="Pfam" id="PF08659">
    <property type="entry name" value="KR"/>
    <property type="match status" value="1"/>
</dbReference>
<evidence type="ECO:0000256" key="3">
    <source>
        <dbReference type="ARBA" id="ARBA00022679"/>
    </source>
</evidence>
<dbReference type="InterPro" id="IPR016039">
    <property type="entry name" value="Thiolase-like"/>
</dbReference>
<dbReference type="SUPFAM" id="SSF51735">
    <property type="entry name" value="NAD(P)-binding Rossmann-fold domains"/>
    <property type="match status" value="2"/>
</dbReference>
<dbReference type="InterPro" id="IPR013217">
    <property type="entry name" value="Methyltransf_12"/>
</dbReference>
<feature type="domain" description="Carrier" evidence="10">
    <location>
        <begin position="2128"/>
        <end position="2208"/>
    </location>
</feature>
<dbReference type="Pfam" id="PF14765">
    <property type="entry name" value="PS-DH"/>
    <property type="match status" value="1"/>
</dbReference>
<dbReference type="SMART" id="SM00822">
    <property type="entry name" value="PKS_KR"/>
    <property type="match status" value="1"/>
</dbReference>
<evidence type="ECO:0000313" key="13">
    <source>
        <dbReference type="EMBL" id="KAL1845698.1"/>
    </source>
</evidence>
<reference evidence="13 14" key="1">
    <citation type="journal article" date="2024" name="IMA Fungus">
        <title>IMA Genome - F19 : A genome assembly and annotation guide to empower mycologists, including annotated draft genome sequences of Ceratocystis pirilliformis, Diaporthe australafricana, Fusarium ophioides, Paecilomyces lecythidis, and Sporothrix stenoceras.</title>
        <authorList>
            <person name="Aylward J."/>
            <person name="Wilson A.M."/>
            <person name="Visagie C.M."/>
            <person name="Spraker J."/>
            <person name="Barnes I."/>
            <person name="Buitendag C."/>
            <person name="Ceriani C."/>
            <person name="Del Mar Angel L."/>
            <person name="du Plessis D."/>
            <person name="Fuchs T."/>
            <person name="Gasser K."/>
            <person name="Kramer D."/>
            <person name="Li W."/>
            <person name="Munsamy K."/>
            <person name="Piso A."/>
            <person name="Price J.L."/>
            <person name="Sonnekus B."/>
            <person name="Thomas C."/>
            <person name="van der Nest A."/>
            <person name="van Dijk A."/>
            <person name="van Heerden A."/>
            <person name="van Vuuren N."/>
            <person name="Yilmaz N."/>
            <person name="Duong T.A."/>
            <person name="van der Merwe N.A."/>
            <person name="Wingfield M.J."/>
            <person name="Wingfield B.D."/>
        </authorList>
    </citation>
    <scope>NUCLEOTIDE SEQUENCE [LARGE SCALE GENOMIC DNA]</scope>
    <source>
        <strain evidence="13 14">CMW 18300</strain>
    </source>
</reference>
<dbReference type="SMART" id="SM00826">
    <property type="entry name" value="PKS_DH"/>
    <property type="match status" value="1"/>
</dbReference>
<dbReference type="SUPFAM" id="SSF53335">
    <property type="entry name" value="S-adenosyl-L-methionine-dependent methyltransferases"/>
    <property type="match status" value="1"/>
</dbReference>
<dbReference type="PROSITE" id="PS50075">
    <property type="entry name" value="CARRIER"/>
    <property type="match status" value="1"/>
</dbReference>
<evidence type="ECO:0000256" key="8">
    <source>
        <dbReference type="PROSITE-ProRule" id="PRU01363"/>
    </source>
</evidence>
<dbReference type="PANTHER" id="PTHR43775:SF29">
    <property type="entry name" value="ASPERFURANONE POLYKETIDE SYNTHASE AFOG-RELATED"/>
    <property type="match status" value="1"/>
</dbReference>
<dbReference type="Gene3D" id="1.10.1200.10">
    <property type="entry name" value="ACP-like"/>
    <property type="match status" value="1"/>
</dbReference>
<dbReference type="Pfam" id="PF00550">
    <property type="entry name" value="PP-binding"/>
    <property type="match status" value="1"/>
</dbReference>
<dbReference type="InterPro" id="IPR001227">
    <property type="entry name" value="Ac_transferase_dom_sf"/>
</dbReference>
<dbReference type="Gene3D" id="3.90.180.10">
    <property type="entry name" value="Medium-chain alcohol dehydrogenases, catalytic domain"/>
    <property type="match status" value="1"/>
</dbReference>
<dbReference type="CDD" id="cd02440">
    <property type="entry name" value="AdoMet_MTases"/>
    <property type="match status" value="1"/>
</dbReference>
<dbReference type="InterPro" id="IPR042104">
    <property type="entry name" value="PKS_dehydratase_sf"/>
</dbReference>
<dbReference type="SUPFAM" id="SSF52151">
    <property type="entry name" value="FabD/lysophospholipase-like"/>
    <property type="match status" value="1"/>
</dbReference>
<dbReference type="PROSITE" id="PS52019">
    <property type="entry name" value="PKS_MFAS_DH"/>
    <property type="match status" value="1"/>
</dbReference>
<feature type="domain" description="Ketosynthase family 3 (KS3)" evidence="11">
    <location>
        <begin position="1"/>
        <end position="358"/>
    </location>
</feature>
<dbReference type="InterPro" id="IPR016035">
    <property type="entry name" value="Acyl_Trfase/lysoPLipase"/>
</dbReference>
<dbReference type="InterPro" id="IPR036291">
    <property type="entry name" value="NAD(P)-bd_dom_sf"/>
</dbReference>
<feature type="active site" description="Proton acceptor; for dehydratase activity" evidence="8">
    <location>
        <position position="615"/>
    </location>
</feature>
<feature type="region of interest" description="N-terminal hotdog fold" evidence="8">
    <location>
        <begin position="583"/>
        <end position="712"/>
    </location>
</feature>
<keyword evidence="5" id="KW-0560">Oxidoreductase</keyword>
<evidence type="ECO:0000313" key="14">
    <source>
        <dbReference type="Proteomes" id="UP001583177"/>
    </source>
</evidence>
<dbReference type="SMART" id="SM00825">
    <property type="entry name" value="PKS_KS"/>
    <property type="match status" value="1"/>
</dbReference>
<dbReference type="InterPro" id="IPR020806">
    <property type="entry name" value="PKS_PP-bd"/>
</dbReference>
<evidence type="ECO:0000256" key="6">
    <source>
        <dbReference type="ARBA" id="ARBA00023268"/>
    </source>
</evidence>
<evidence type="ECO:0000259" key="10">
    <source>
        <dbReference type="PROSITE" id="PS50075"/>
    </source>
</evidence>
<dbReference type="InterPro" id="IPR036736">
    <property type="entry name" value="ACP-like_sf"/>
</dbReference>
<keyword evidence="3" id="KW-0808">Transferase</keyword>
<proteinExistence type="predicted"/>
<keyword evidence="6" id="KW-0511">Multifunctional enzyme</keyword>
<dbReference type="Gene3D" id="3.10.129.110">
    <property type="entry name" value="Polyketide synthase dehydratase"/>
    <property type="match status" value="1"/>
</dbReference>
<dbReference type="InterPro" id="IPR020843">
    <property type="entry name" value="ER"/>
</dbReference>
<dbReference type="SUPFAM" id="SSF47336">
    <property type="entry name" value="ACP-like"/>
    <property type="match status" value="1"/>
</dbReference>
<dbReference type="InterPro" id="IPR020807">
    <property type="entry name" value="PKS_DH"/>
</dbReference>
<dbReference type="PROSITE" id="PS00012">
    <property type="entry name" value="PHOSPHOPANTETHEINE"/>
    <property type="match status" value="1"/>
</dbReference>
<dbReference type="InterPro" id="IPR049552">
    <property type="entry name" value="PKS_DH_N"/>
</dbReference>
<sequence>MKEFRLTYTQIPVEGGHFVQEDISVFDADFFNMSPAEATSIDPMQRRLLETAFRALENAGMTLDSVSGSSTSVYTGSFGLDYGIQVNRDAECPPTYAGLGFGISMLANRLSWFFNLQGPSIGLDSACSSSAMAIDIAFQALRNRSCDMSMVAGCNLTFAPETYTWLSNMNFLSPQGKCHPFDHRGNGYGRGEGFAVIILKRLSDAIRDGDTIRAVIRSTLSGEDGRTPGITQPSSLAQQRLIRKAYQRAGLSMLPTRYFEAHGTGTAIGDPLEARAIGLAFEDVRSSAEPIIVGAVKGNIGHLEGASGLAGVIKTVLILERGIVPPNANFEKLNANIDAEGLGLHVIEGPENVTIAGEDHIIDMIHAQLRDEGLFARKLRVPLAYHSRQMDEISHRYGEMMGVLSKPEESTAPMISSVTGERVATDRLVDPSYWVRNMVSPVLFSQGFSKMCSGSTSNLVKTIDMSHAFSCSVDHVLEVGPHAVLQAPVQVILRSHQRAGSIKYDSVLRRHQSSIETMLAAMGNLHSRGVKINLRAANECDDYRASSRALLTDLPEYPFDHSRSYWHESRLSRNYRLRSHRPSKLLGTRSRDWNPSDARWRHFVRTVDLPWAEQHHVNGVNLYPAAGMLVMAIEAASQLTRDKIRASGFTLRDVRIDSPMNLSEGSLEVQTSLRESTGGTQGPYFDFEIRSFAHERWTLNCQGSIFVGASAAEGSWSESKAQNQLQSIARSSSELYKDCEDRVDGDSMYTYLREHGLEYGSMFQIARQQRYDKAGRASAEISRLLLRDEDEIGTETECIIHPVTLDAILHLCFTAFTAGGSRPMATSVPSRISCLWVANKELRDPKQRTVAARTNVTSVGRRGFSCDGIGLDGTSSGAVWLWYEGLELTNLTSVPKSPSLPNPKQFCMNVDYKVAIDMMDSSEIRSLLFKLHPAPEESPRRLFEDLGQLIAMALEQLVSSVDPSTLKHNEPWREHYWRWANYQRHLKRQQHGYICTNGFTNGTRESAFDIFCNRLEGANHVSRLYVTVARNLVALWKAEVTPLELLMESGLLKDYYEEVANYTCAIQISAYMDLLVHQRPGLKMLEVGGGTGAGTRNLIRTLCAHPGRPGSLLRCDRYDFTDVSFAFLHHAKEEFEPFAPQMTFGTLNIEQDFSAQGYHEGEYDVVVASSVLHITHDLKQTLHNVRKVLKPGGKLIMQESFQPDGWTLGFVFGVFPGWWVGSNDDNPLSPSITVEAWDSILKKAGFSGAHLVLRDFEDDVAHTYGWLVSTAVADTPEQAAPVEWGFDVTIVIDTSSEQQQKLATELTTYLQDLYGLKVRLLSVTAITSQHEDKADGTLLWLADYGSSYLASTTPSTWETLQVLPQTYAHWLWVTEGGGEDPNPEHGMVDGLARTLRQEYPSLHLVTVALDEEGCRVKSAGLLLKVLHEMKSWLPAANYEQEYIEMKGLLHTRRLVEANYLKAQMDAKIVPYHTNARLFHAQIPFRMSSMPDTAHTPHYVPLPSEAAPPKGDLVDVAVKAILLRSPERSLVQDEEEHQINGSSYAGVVLEAGSESSFRPGDRVFAVHRDTVRSRVRTTSKAMVRIPSQVTYSDACRLIPPRLTAYTTLVDTARIQPCHSVLIHNGGSLGGRAALQLAAAKGVVDLWATAADEDESMLITRECGVGPEHILPGSWFESNQMLLSPWRQFFDVVVSLDGGAVGSLITQCVKPGGHYVGRRSTPFASSNVQRVHNTQSRILVSLLPDDDRTQQVSLLSCDSLKYGSAISCSQPPQGSGQGCTEFLGSELEAAAENLWSERAKEPTILKLEDSDIIKVRETICSEQKLKLKSDATYLICGGLGGLGRVIARWLISHGARSLILLSRSGARTDEARHLVEQLSDNQVQIEVVRCDASDRSSLKSMLAECTERLPPIKGCIQAAMVMKESRFSQMDHKSWQDAVNPKVKASWNLHQELPQGLDFFVMLSSVMGILGTGSLAGYNAGNTYQDALARYRIAHGERAVSLNIGGVVDGGYLTGLDNFIAGMQRAKEYVPMYTKEILGLLEIYCDSSTTLSLENVSGHAIVGLRPPAYWKDGNIVPATMRQPLWGHMHHIPLPQGEGQDEEEETSESGTESKSVLHVVRELVASGSFTEAAQVISQALVKRVSTVLGTPEDTIDLQKPMQSYGLDSLSAIDVRNWAGRVLEADLPVFEILGGANFATAGMAIARRMGQQVEAHVE</sequence>
<dbReference type="Pfam" id="PF02801">
    <property type="entry name" value="Ketoacyl-synt_C"/>
    <property type="match status" value="1"/>
</dbReference>
<dbReference type="SMART" id="SM00823">
    <property type="entry name" value="PKS_PP"/>
    <property type="match status" value="1"/>
</dbReference>
<feature type="region of interest" description="C-terminal hotdog fold" evidence="8">
    <location>
        <begin position="740"/>
        <end position="897"/>
    </location>
</feature>
<keyword evidence="4" id="KW-0521">NADP</keyword>
<dbReference type="Gene3D" id="3.40.50.150">
    <property type="entry name" value="Vaccinia Virus protein VP39"/>
    <property type="match status" value="1"/>
</dbReference>
<feature type="region of interest" description="Disordered" evidence="9">
    <location>
        <begin position="2088"/>
        <end position="2111"/>
    </location>
</feature>
<dbReference type="InterPro" id="IPR006162">
    <property type="entry name" value="Ppantetheine_attach_site"/>
</dbReference>
<organism evidence="13 14">
    <name type="scientific">Diaporthe australafricana</name>
    <dbReference type="NCBI Taxonomy" id="127596"/>
    <lineage>
        <taxon>Eukaryota</taxon>
        <taxon>Fungi</taxon>
        <taxon>Dikarya</taxon>
        <taxon>Ascomycota</taxon>
        <taxon>Pezizomycotina</taxon>
        <taxon>Sordariomycetes</taxon>
        <taxon>Sordariomycetidae</taxon>
        <taxon>Diaporthales</taxon>
        <taxon>Diaporthaceae</taxon>
        <taxon>Diaporthe</taxon>
    </lineage>
</organism>
<evidence type="ECO:0000256" key="2">
    <source>
        <dbReference type="ARBA" id="ARBA00022553"/>
    </source>
</evidence>
<evidence type="ECO:0000259" key="12">
    <source>
        <dbReference type="PROSITE" id="PS52019"/>
    </source>
</evidence>
<dbReference type="CDD" id="cd00833">
    <property type="entry name" value="PKS"/>
    <property type="match status" value="1"/>
</dbReference>